<proteinExistence type="predicted"/>
<protein>
    <submittedName>
        <fullName evidence="1">Isoprenoid biosynthesis protein ElbB</fullName>
    </submittedName>
</protein>
<dbReference type="Proteomes" id="UP000886741">
    <property type="component" value="Unassembled WGS sequence"/>
</dbReference>
<dbReference type="AlphaFoldDB" id="A0A9D1JU09"/>
<comment type="caution">
    <text evidence="1">The sequence shown here is derived from an EMBL/GenBank/DDBJ whole genome shotgun (WGS) entry which is preliminary data.</text>
</comment>
<evidence type="ECO:0000313" key="1">
    <source>
        <dbReference type="EMBL" id="HIS65692.1"/>
    </source>
</evidence>
<dbReference type="EMBL" id="DVJJ01000152">
    <property type="protein sequence ID" value="HIS65692.1"/>
    <property type="molecule type" value="Genomic_DNA"/>
</dbReference>
<dbReference type="PANTHER" id="PTHR10224:SF12">
    <property type="entry name" value="GLYOXALASE ELBB"/>
    <property type="match status" value="1"/>
</dbReference>
<dbReference type="InterPro" id="IPR029062">
    <property type="entry name" value="Class_I_gatase-like"/>
</dbReference>
<reference evidence="1" key="1">
    <citation type="submission" date="2020-10" db="EMBL/GenBank/DDBJ databases">
        <authorList>
            <person name="Gilroy R."/>
        </authorList>
    </citation>
    <scope>NUCLEOTIDE SEQUENCE</scope>
    <source>
        <strain evidence="1">ChiBcec16-1751</strain>
    </source>
</reference>
<organism evidence="1 2">
    <name type="scientific">Candidatus Avoscillospira avistercoris</name>
    <dbReference type="NCBI Taxonomy" id="2840707"/>
    <lineage>
        <taxon>Bacteria</taxon>
        <taxon>Bacillati</taxon>
        <taxon>Bacillota</taxon>
        <taxon>Clostridia</taxon>
        <taxon>Eubacteriales</taxon>
        <taxon>Oscillospiraceae</taxon>
        <taxon>Oscillospiraceae incertae sedis</taxon>
        <taxon>Candidatus Avoscillospira</taxon>
    </lineage>
</organism>
<reference evidence="1" key="2">
    <citation type="journal article" date="2021" name="PeerJ">
        <title>Extensive microbial diversity within the chicken gut microbiome revealed by metagenomics and culture.</title>
        <authorList>
            <person name="Gilroy R."/>
            <person name="Ravi A."/>
            <person name="Getino M."/>
            <person name="Pursley I."/>
            <person name="Horton D.L."/>
            <person name="Alikhan N.F."/>
            <person name="Baker D."/>
            <person name="Gharbi K."/>
            <person name="Hall N."/>
            <person name="Watson M."/>
            <person name="Adriaenssens E.M."/>
            <person name="Foster-Nyarko E."/>
            <person name="Jarju S."/>
            <person name="Secka A."/>
            <person name="Antonio M."/>
            <person name="Oren A."/>
            <person name="Chaudhuri R.R."/>
            <person name="La Ragione R."/>
            <person name="Hildebrand F."/>
            <person name="Pallen M.J."/>
        </authorList>
    </citation>
    <scope>NUCLEOTIDE SEQUENCE</scope>
    <source>
        <strain evidence="1">ChiBcec16-1751</strain>
    </source>
</reference>
<dbReference type="Gene3D" id="3.40.50.880">
    <property type="match status" value="1"/>
</dbReference>
<name>A0A9D1JU09_9FIRM</name>
<sequence length="89" mass="9499">MNCLVLLAGCGLGDGSCIEEVVLTYAKYHCSYTPAAENISVPSIDHLTEQPGEPRNILTESARIGRGQIQPLNSVILDEYDALILPGGI</sequence>
<accession>A0A9D1JU09</accession>
<gene>
    <name evidence="1" type="ORF">IAA83_10065</name>
</gene>
<feature type="non-terminal residue" evidence="1">
    <location>
        <position position="89"/>
    </location>
</feature>
<dbReference type="PANTHER" id="PTHR10224">
    <property type="entry name" value="ES1 PROTEIN HOMOLOG, MITOCHONDRIAL"/>
    <property type="match status" value="1"/>
</dbReference>
<evidence type="ECO:0000313" key="2">
    <source>
        <dbReference type="Proteomes" id="UP000886741"/>
    </source>
</evidence>
<dbReference type="SUPFAM" id="SSF52317">
    <property type="entry name" value="Class I glutamine amidotransferase-like"/>
    <property type="match status" value="1"/>
</dbReference>